<accession>A0A1G6MPJ8</accession>
<keyword evidence="4" id="KW-1185">Reference proteome</keyword>
<dbReference type="EMBL" id="FMZE01000002">
    <property type="protein sequence ID" value="SDC57432.1"/>
    <property type="molecule type" value="Genomic_DNA"/>
</dbReference>
<keyword evidence="1 3" id="KW-0808">Transferase</keyword>
<keyword evidence="2 3" id="KW-0012">Acyltransferase</keyword>
<dbReference type="STRING" id="530584.SAMN05421630_102637"/>
<proteinExistence type="predicted"/>
<dbReference type="CDD" id="cd07989">
    <property type="entry name" value="LPLAT_AGPAT-like"/>
    <property type="match status" value="1"/>
</dbReference>
<evidence type="ECO:0000256" key="1">
    <source>
        <dbReference type="ARBA" id="ARBA00022679"/>
    </source>
</evidence>
<dbReference type="GO" id="GO:0005886">
    <property type="term" value="C:plasma membrane"/>
    <property type="evidence" value="ECO:0007669"/>
    <property type="project" value="TreeGrafter"/>
</dbReference>
<dbReference type="GO" id="GO:0006654">
    <property type="term" value="P:phosphatidic acid biosynthetic process"/>
    <property type="evidence" value="ECO:0007669"/>
    <property type="project" value="TreeGrafter"/>
</dbReference>
<dbReference type="AlphaFoldDB" id="A0A1G6MPJ8"/>
<dbReference type="Proteomes" id="UP000199494">
    <property type="component" value="Unassembled WGS sequence"/>
</dbReference>
<dbReference type="Pfam" id="PF01553">
    <property type="entry name" value="Acyltransferase"/>
    <property type="match status" value="1"/>
</dbReference>
<organism evidence="3 4">
    <name type="scientific">Prauserella marina</name>
    <dbReference type="NCBI Taxonomy" id="530584"/>
    <lineage>
        <taxon>Bacteria</taxon>
        <taxon>Bacillati</taxon>
        <taxon>Actinomycetota</taxon>
        <taxon>Actinomycetes</taxon>
        <taxon>Pseudonocardiales</taxon>
        <taxon>Pseudonocardiaceae</taxon>
        <taxon>Prauserella</taxon>
    </lineage>
</organism>
<evidence type="ECO:0000256" key="2">
    <source>
        <dbReference type="ARBA" id="ARBA00023315"/>
    </source>
</evidence>
<evidence type="ECO:0000313" key="3">
    <source>
        <dbReference type="EMBL" id="SDC57432.1"/>
    </source>
</evidence>
<evidence type="ECO:0000313" key="4">
    <source>
        <dbReference type="Proteomes" id="UP000199494"/>
    </source>
</evidence>
<name>A0A1G6MPJ8_9PSEU</name>
<sequence length="266" mass="28876">MEGAEPVAEREPARMRPGPIRFGPLTAYRRCPRRGRGKWFGFAIDVIAPVLALSTRSRFAGTEHLPRSGGVLVASNHLSNADAIMVTAFSLLGGRVPRFFAKAGLWKVPVVRAVMESGRHIKVHRGRASALDAYRDTVSAVREGECVVVFPEGTFTDREDGWPMKAKTGVARIALTTGTPVVPLACWGTRELLPPDGRLPRVFPRRRVEVLAGPVVDLSDLVTDKPSATQLREATDRIMAAVTALLTEVRGGTPTRNSEGIIGDHE</sequence>
<gene>
    <name evidence="3" type="ORF">SAMN05421630_102637</name>
</gene>
<dbReference type="PANTHER" id="PTHR10434:SF55">
    <property type="entry name" value="POSSIBLE ACYLTRANSFERASE"/>
    <property type="match status" value="1"/>
</dbReference>
<dbReference type="GO" id="GO:0003841">
    <property type="term" value="F:1-acylglycerol-3-phosphate O-acyltransferase activity"/>
    <property type="evidence" value="ECO:0007669"/>
    <property type="project" value="TreeGrafter"/>
</dbReference>
<protein>
    <submittedName>
        <fullName evidence="3">1-acyl-sn-glycerol-3-phosphate acyltransferases</fullName>
    </submittedName>
</protein>
<dbReference type="SMART" id="SM00563">
    <property type="entry name" value="PlsC"/>
    <property type="match status" value="1"/>
</dbReference>
<dbReference type="SUPFAM" id="SSF69593">
    <property type="entry name" value="Glycerol-3-phosphate (1)-acyltransferase"/>
    <property type="match status" value="1"/>
</dbReference>
<dbReference type="PANTHER" id="PTHR10434">
    <property type="entry name" value="1-ACYL-SN-GLYCEROL-3-PHOSPHATE ACYLTRANSFERASE"/>
    <property type="match status" value="1"/>
</dbReference>
<dbReference type="InterPro" id="IPR002123">
    <property type="entry name" value="Plipid/glycerol_acylTrfase"/>
</dbReference>
<reference evidence="3 4" key="1">
    <citation type="submission" date="2016-10" db="EMBL/GenBank/DDBJ databases">
        <authorList>
            <person name="de Groot N.N."/>
        </authorList>
    </citation>
    <scope>NUCLEOTIDE SEQUENCE [LARGE SCALE GENOMIC DNA]</scope>
    <source>
        <strain evidence="3 4">CGMCC 4.5506</strain>
    </source>
</reference>